<evidence type="ECO:0000259" key="3">
    <source>
        <dbReference type="PROSITE" id="PS51146"/>
    </source>
</evidence>
<keyword evidence="1" id="KW-0547">Nucleotide-binding</keyword>
<keyword evidence="5" id="KW-1185">Reference proteome</keyword>
<evidence type="ECO:0000256" key="2">
    <source>
        <dbReference type="ARBA" id="ARBA00022840"/>
    </source>
</evidence>
<comment type="caution">
    <text evidence="4">The sequence shown here is derived from an EMBL/GenBank/DDBJ whole genome shotgun (WGS) entry which is preliminary data.</text>
</comment>
<dbReference type="Proteomes" id="UP001570511">
    <property type="component" value="Unassembled WGS sequence"/>
</dbReference>
<dbReference type="SUPFAM" id="SSF52540">
    <property type="entry name" value="P-loop containing nucleoside triphosphate hydrolases"/>
    <property type="match status" value="1"/>
</dbReference>
<name>A0ABD5M9K2_9EURY</name>
<reference evidence="4 5" key="1">
    <citation type="submission" date="2024-08" db="EMBL/GenBank/DDBJ databases">
        <title>Halobellus sp. MBLA0158 whole genome sequence.</title>
        <authorList>
            <person name="Hwang C.Y."/>
            <person name="Cho E.-S."/>
            <person name="Seo M.-J."/>
        </authorList>
    </citation>
    <scope>NUCLEOTIDE SEQUENCE [LARGE SCALE GENOMIC DNA]</scope>
    <source>
        <strain evidence="4 5">MBLA0158</strain>
    </source>
</reference>
<dbReference type="InterPro" id="IPR027417">
    <property type="entry name" value="P-loop_NTPase"/>
</dbReference>
<evidence type="ECO:0000313" key="5">
    <source>
        <dbReference type="Proteomes" id="UP001570511"/>
    </source>
</evidence>
<gene>
    <name evidence="4" type="ORF">OS889_06125</name>
</gene>
<accession>A0ABD5M9K2</accession>
<evidence type="ECO:0000313" key="4">
    <source>
        <dbReference type="EMBL" id="MFA1610582.1"/>
    </source>
</evidence>
<sequence length="253" mass="27979">MPEFVKTGVEGLDSILNGGIIENAAVLVSGNPGTGKSLLGLQFLYNGVDMFDEGGIYLTFEETKDDISQAAESIGFEKWDEFIEEGRIKIYDKRTLLRSGDFSDTLDTILDDLQDTQYDRLVLDSLTMFQLFFEDEKEQRQYLLKFIDILKDSGLTSILTMEQSAVFPETEIGLENFLTDGNIYLIQSPAGSTSNRYVWVAKMRKQAIKNSMFPLEIEEGGLKVYEQAAGFSMVGESAPMFGDGDAGGGGGLE</sequence>
<dbReference type="RefSeq" id="WP_372388230.1">
    <property type="nucleotide sequence ID" value="NZ_JBGNYA010000001.1"/>
</dbReference>
<dbReference type="PROSITE" id="PS51146">
    <property type="entry name" value="KAIC"/>
    <property type="match status" value="1"/>
</dbReference>
<evidence type="ECO:0000256" key="1">
    <source>
        <dbReference type="ARBA" id="ARBA00022741"/>
    </source>
</evidence>
<protein>
    <submittedName>
        <fullName evidence="4">RAD55 family ATPase</fullName>
    </submittedName>
</protein>
<dbReference type="InterPro" id="IPR010624">
    <property type="entry name" value="KaiC_dom"/>
</dbReference>
<dbReference type="Gene3D" id="3.40.50.300">
    <property type="entry name" value="P-loop containing nucleotide triphosphate hydrolases"/>
    <property type="match status" value="1"/>
</dbReference>
<dbReference type="EMBL" id="JBGNYA010000001">
    <property type="protein sequence ID" value="MFA1610582.1"/>
    <property type="molecule type" value="Genomic_DNA"/>
</dbReference>
<organism evidence="4 5">
    <name type="scientific">Halobellus rubicundus</name>
    <dbReference type="NCBI Taxonomy" id="2996466"/>
    <lineage>
        <taxon>Archaea</taxon>
        <taxon>Methanobacteriati</taxon>
        <taxon>Methanobacteriota</taxon>
        <taxon>Stenosarchaea group</taxon>
        <taxon>Halobacteria</taxon>
        <taxon>Halobacteriales</taxon>
        <taxon>Haloferacaceae</taxon>
        <taxon>Halobellus</taxon>
    </lineage>
</organism>
<dbReference type="AlphaFoldDB" id="A0ABD5M9K2"/>
<dbReference type="GO" id="GO:0005524">
    <property type="term" value="F:ATP binding"/>
    <property type="evidence" value="ECO:0007669"/>
    <property type="project" value="UniProtKB-KW"/>
</dbReference>
<dbReference type="PRINTS" id="PR01874">
    <property type="entry name" value="DNAREPAIRADA"/>
</dbReference>
<dbReference type="PANTHER" id="PTHR43637:SF1">
    <property type="entry name" value="UPF0273 PROTEIN TM_0370"/>
    <property type="match status" value="1"/>
</dbReference>
<keyword evidence="2" id="KW-0067">ATP-binding</keyword>
<feature type="domain" description="KaiC" evidence="3">
    <location>
        <begin position="3"/>
        <end position="238"/>
    </location>
</feature>
<dbReference type="PANTHER" id="PTHR43637">
    <property type="entry name" value="UPF0273 PROTEIN TM_0370"/>
    <property type="match status" value="1"/>
</dbReference>
<proteinExistence type="predicted"/>
<dbReference type="InterPro" id="IPR014774">
    <property type="entry name" value="KaiC-like_dom"/>
</dbReference>
<dbReference type="Pfam" id="PF06745">
    <property type="entry name" value="ATPase"/>
    <property type="match status" value="1"/>
</dbReference>